<dbReference type="AlphaFoldDB" id="A0A9P6R8M3"/>
<accession>A0A9P6R8M3</accession>
<dbReference type="OrthoDB" id="545169at2759"/>
<sequence>MSFLASLRAASATTPSLKYGLLLVAYMSLVRYLRYRRINSLLRKYPDPTLPLRNLNVAKEVSAATGAYEFPYVNVISLEFALFKTYAIPSISKILAATKQFAAECPKRVDDTGLILCEITEVYKRQSYRRLTENKEDPEEDLMDAKRAQVAIEKLNFIHGHYPIRQEDYLYTLSLFVLEPVQWINRLEWRQITDLEKNAQLAIWIVSGQKMNIENIPRTYDELAQWSENYERENMVYAPSNVAIAQATTSFLLSKAPKFLHPFGRHVISALLTDRLRTAFAIPEPPRGLTSFILGFFKLRSLFIHYFLLPKRYPNFRSALRANKEGKFVPRFNKYAPIYPDGYHIEDLGPSKFLGKCPVSLKDVHLPTTKTAINEQ</sequence>
<name>A0A9P6R8M3_9FUNG</name>
<dbReference type="InterPro" id="IPR018713">
    <property type="entry name" value="MPAB/Lcp_cat_dom"/>
</dbReference>
<gene>
    <name evidence="2" type="ORF">BGZ97_010269</name>
</gene>
<evidence type="ECO:0000313" key="3">
    <source>
        <dbReference type="Proteomes" id="UP000823405"/>
    </source>
</evidence>
<dbReference type="InterPro" id="IPR046366">
    <property type="entry name" value="MPAB"/>
</dbReference>
<comment type="caution">
    <text evidence="2">The sequence shown here is derived from an EMBL/GenBank/DDBJ whole genome shotgun (WGS) entry which is preliminary data.</text>
</comment>
<dbReference type="GO" id="GO:0016491">
    <property type="term" value="F:oxidoreductase activity"/>
    <property type="evidence" value="ECO:0007669"/>
    <property type="project" value="InterPro"/>
</dbReference>
<proteinExistence type="predicted"/>
<evidence type="ECO:0000259" key="1">
    <source>
        <dbReference type="Pfam" id="PF09995"/>
    </source>
</evidence>
<keyword evidence="3" id="KW-1185">Reference proteome</keyword>
<dbReference type="PANTHER" id="PTHR36124">
    <property type="match status" value="1"/>
</dbReference>
<protein>
    <recommendedName>
        <fullName evidence="1">ER-bound oxygenase mpaB/mpaB'/Rubber oxygenase catalytic domain-containing protein</fullName>
    </recommendedName>
</protein>
<organism evidence="2 3">
    <name type="scientific">Linnemannia gamsii</name>
    <dbReference type="NCBI Taxonomy" id="64522"/>
    <lineage>
        <taxon>Eukaryota</taxon>
        <taxon>Fungi</taxon>
        <taxon>Fungi incertae sedis</taxon>
        <taxon>Mucoromycota</taxon>
        <taxon>Mortierellomycotina</taxon>
        <taxon>Mortierellomycetes</taxon>
        <taxon>Mortierellales</taxon>
        <taxon>Mortierellaceae</taxon>
        <taxon>Linnemannia</taxon>
    </lineage>
</organism>
<dbReference type="EMBL" id="JAAAIN010000522">
    <property type="protein sequence ID" value="KAG0313341.1"/>
    <property type="molecule type" value="Genomic_DNA"/>
</dbReference>
<evidence type="ECO:0000313" key="2">
    <source>
        <dbReference type="EMBL" id="KAG0313341.1"/>
    </source>
</evidence>
<dbReference type="PANTHER" id="PTHR36124:SF1">
    <property type="entry name" value="ER-BOUND OXYGENASE MPAB_MPAB'_RUBBER OXYGENASE CATALYTIC DOMAIN-CONTAINING PROTEIN"/>
    <property type="match status" value="1"/>
</dbReference>
<dbReference type="Pfam" id="PF09995">
    <property type="entry name" value="MPAB_Lcp_cat"/>
    <property type="match status" value="1"/>
</dbReference>
<reference evidence="2" key="1">
    <citation type="journal article" date="2020" name="Fungal Divers.">
        <title>Resolving the Mortierellaceae phylogeny through synthesis of multi-gene phylogenetics and phylogenomics.</title>
        <authorList>
            <person name="Vandepol N."/>
            <person name="Liber J."/>
            <person name="Desiro A."/>
            <person name="Na H."/>
            <person name="Kennedy M."/>
            <person name="Barry K."/>
            <person name="Grigoriev I.V."/>
            <person name="Miller A.N."/>
            <person name="O'Donnell K."/>
            <person name="Stajich J.E."/>
            <person name="Bonito G."/>
        </authorList>
    </citation>
    <scope>NUCLEOTIDE SEQUENCE</scope>
    <source>
        <strain evidence="2">NVP60</strain>
    </source>
</reference>
<dbReference type="Proteomes" id="UP000823405">
    <property type="component" value="Unassembled WGS sequence"/>
</dbReference>
<feature type="domain" description="ER-bound oxygenase mpaB/mpaB'/Rubber oxygenase catalytic" evidence="1">
    <location>
        <begin position="161"/>
        <end position="288"/>
    </location>
</feature>